<dbReference type="PANTHER" id="PTHR43591:SF10">
    <property type="entry name" value="ABC TRANSMEMBRANE TYPE-1 DOMAIN-CONTAINING PROTEIN-RELATED"/>
    <property type="match status" value="1"/>
</dbReference>
<dbReference type="OrthoDB" id="2013972at2759"/>
<sequence length="381" mass="41624">MDNILRASSVTLFPHIASLTAPTAESRYGPSYKSRTGFFLRIFITETNTTQLYAYTLVLIMATSEAGVPIPFKIEVDTSVSHSNGAIPSTSNIADSSGISENGRIYQGYNPSSTYALPNDGEEQSRLDLQHILCRRMIGNRLYVAPIQNPKSVMDIATGTGIWALEFANEHPDAKVVGTDLSAIQPPNAAPNASFLQEDAERDNWSHHPQFDFIHARLVAIWFKNLEAVLRKIYNQLTPGGWVEFQELPPVACSQDGTTVGTQYERFLQLVGKGLATIGIENDVTPKLKPLMEKVGFVDIQEVKSGYPVGSWPKDPQMKEIGHMGEANVLSVVRGALSKSLAAAGLSEADIAKLGDNVEAEIRGGMHAYVMTLFICGRKPE</sequence>
<dbReference type="Gene3D" id="3.40.50.150">
    <property type="entry name" value="Vaccinia Virus protein VP39"/>
    <property type="match status" value="1"/>
</dbReference>
<dbReference type="InterPro" id="IPR029063">
    <property type="entry name" value="SAM-dependent_MTases_sf"/>
</dbReference>
<name>A0A0A1T7K8_9HYPO</name>
<organism evidence="2 3">
    <name type="scientific">[Torrubiella] hemipterigena</name>
    <dbReference type="NCBI Taxonomy" id="1531966"/>
    <lineage>
        <taxon>Eukaryota</taxon>
        <taxon>Fungi</taxon>
        <taxon>Dikarya</taxon>
        <taxon>Ascomycota</taxon>
        <taxon>Pezizomycotina</taxon>
        <taxon>Sordariomycetes</taxon>
        <taxon>Hypocreomycetidae</taxon>
        <taxon>Hypocreales</taxon>
        <taxon>Clavicipitaceae</taxon>
        <taxon>Clavicipitaceae incertae sedis</taxon>
        <taxon>'Torrubiella' clade</taxon>
    </lineage>
</organism>
<dbReference type="Pfam" id="PF13489">
    <property type="entry name" value="Methyltransf_23"/>
    <property type="match status" value="1"/>
</dbReference>
<evidence type="ECO:0000256" key="1">
    <source>
        <dbReference type="ARBA" id="ARBA00038158"/>
    </source>
</evidence>
<proteinExistence type="inferred from homology"/>
<evidence type="ECO:0008006" key="4">
    <source>
        <dbReference type="Google" id="ProtNLM"/>
    </source>
</evidence>
<reference evidence="2 3" key="1">
    <citation type="journal article" date="2015" name="Genome Announc.">
        <title>Draft Genome Sequence and Gene Annotation of the Entomopathogenic Fungus Verticillium hemipterigenum.</title>
        <authorList>
            <person name="Horn F."/>
            <person name="Habel A."/>
            <person name="Scharf D.H."/>
            <person name="Dworschak J."/>
            <person name="Brakhage A.A."/>
            <person name="Guthke R."/>
            <person name="Hertweck C."/>
            <person name="Linde J."/>
        </authorList>
    </citation>
    <scope>NUCLEOTIDE SEQUENCE [LARGE SCALE GENOMIC DNA]</scope>
</reference>
<dbReference type="EMBL" id="CDHN01000001">
    <property type="protein sequence ID" value="CEJ82262.1"/>
    <property type="molecule type" value="Genomic_DNA"/>
</dbReference>
<dbReference type="STRING" id="1531966.A0A0A1T7K8"/>
<evidence type="ECO:0000313" key="3">
    <source>
        <dbReference type="Proteomes" id="UP000039046"/>
    </source>
</evidence>
<accession>A0A0A1T7K8</accession>
<dbReference type="SUPFAM" id="SSF53335">
    <property type="entry name" value="S-adenosyl-L-methionine-dependent methyltransferases"/>
    <property type="match status" value="1"/>
</dbReference>
<dbReference type="HOGENOM" id="CLU_010595_2_3_1"/>
<dbReference type="AlphaFoldDB" id="A0A0A1T7K8"/>
<keyword evidence="3" id="KW-1185">Reference proteome</keyword>
<evidence type="ECO:0000313" key="2">
    <source>
        <dbReference type="EMBL" id="CEJ82262.1"/>
    </source>
</evidence>
<comment type="similarity">
    <text evidence="1">Belongs to the methyltransferase superfamily. LaeA methyltransferase family.</text>
</comment>
<dbReference type="CDD" id="cd02440">
    <property type="entry name" value="AdoMet_MTases"/>
    <property type="match status" value="1"/>
</dbReference>
<dbReference type="Proteomes" id="UP000039046">
    <property type="component" value="Unassembled WGS sequence"/>
</dbReference>
<gene>
    <name evidence="2" type="ORF">VHEMI02338</name>
</gene>
<protein>
    <recommendedName>
        <fullName evidence="4">Methyltransferase domain-containing protein</fullName>
    </recommendedName>
</protein>
<dbReference type="GO" id="GO:0008168">
    <property type="term" value="F:methyltransferase activity"/>
    <property type="evidence" value="ECO:0007669"/>
    <property type="project" value="TreeGrafter"/>
</dbReference>
<dbReference type="PANTHER" id="PTHR43591">
    <property type="entry name" value="METHYLTRANSFERASE"/>
    <property type="match status" value="1"/>
</dbReference>